<reference evidence="1 2" key="1">
    <citation type="submission" date="2020-06" db="EMBL/GenBank/DDBJ databases">
        <title>Transcriptomic and genomic resources for Thalictrum thalictroides and T. hernandezii: Facilitating candidate gene discovery in an emerging model plant lineage.</title>
        <authorList>
            <person name="Arias T."/>
            <person name="Riano-Pachon D.M."/>
            <person name="Di Stilio V.S."/>
        </authorList>
    </citation>
    <scope>NUCLEOTIDE SEQUENCE [LARGE SCALE GENOMIC DNA]</scope>
    <source>
        <strain evidence="2">cv. WT478/WT964</strain>
        <tissue evidence="1">Leaves</tissue>
    </source>
</reference>
<organism evidence="1 2">
    <name type="scientific">Thalictrum thalictroides</name>
    <name type="common">Rue-anemone</name>
    <name type="synonym">Anemone thalictroides</name>
    <dbReference type="NCBI Taxonomy" id="46969"/>
    <lineage>
        <taxon>Eukaryota</taxon>
        <taxon>Viridiplantae</taxon>
        <taxon>Streptophyta</taxon>
        <taxon>Embryophyta</taxon>
        <taxon>Tracheophyta</taxon>
        <taxon>Spermatophyta</taxon>
        <taxon>Magnoliopsida</taxon>
        <taxon>Ranunculales</taxon>
        <taxon>Ranunculaceae</taxon>
        <taxon>Thalictroideae</taxon>
        <taxon>Thalictrum</taxon>
    </lineage>
</organism>
<proteinExistence type="predicted"/>
<keyword evidence="2" id="KW-1185">Reference proteome</keyword>
<gene>
    <name evidence="1" type="ORF">FRX31_031711</name>
</gene>
<accession>A0A7J6V1K1</accession>
<comment type="caution">
    <text evidence="1">The sequence shown here is derived from an EMBL/GenBank/DDBJ whole genome shotgun (WGS) entry which is preliminary data.</text>
</comment>
<evidence type="ECO:0000313" key="2">
    <source>
        <dbReference type="Proteomes" id="UP000554482"/>
    </source>
</evidence>
<evidence type="ECO:0000313" key="1">
    <source>
        <dbReference type="EMBL" id="KAF5178703.1"/>
    </source>
</evidence>
<dbReference type="EMBL" id="JABWDY010039722">
    <property type="protein sequence ID" value="KAF5178703.1"/>
    <property type="molecule type" value="Genomic_DNA"/>
</dbReference>
<dbReference type="SUPFAM" id="SSF52047">
    <property type="entry name" value="RNI-like"/>
    <property type="match status" value="1"/>
</dbReference>
<dbReference type="Gene3D" id="3.80.10.10">
    <property type="entry name" value="Ribonuclease Inhibitor"/>
    <property type="match status" value="1"/>
</dbReference>
<protein>
    <submittedName>
        <fullName evidence="1">Uncharacterized protein</fullName>
    </submittedName>
</protein>
<sequence>MGLRNVETLDLNSNFIEFLSWGRALLPASLPSSYCSLKHLNLGLFPNRIHVQAMKLLLRSYPNLQTLQISIDREEYDWHLETLAFMTITNVEVDNWLLKELPAGGYWEHICVLLLFCIIMFI</sequence>
<dbReference type="AlphaFoldDB" id="A0A7J6V1K1"/>
<dbReference type="Proteomes" id="UP000554482">
    <property type="component" value="Unassembled WGS sequence"/>
</dbReference>
<name>A0A7J6V1K1_THATH</name>
<dbReference type="InterPro" id="IPR032675">
    <property type="entry name" value="LRR_dom_sf"/>
</dbReference>